<dbReference type="Gene3D" id="2.60.40.10">
    <property type="entry name" value="Immunoglobulins"/>
    <property type="match status" value="1"/>
</dbReference>
<evidence type="ECO:0000259" key="9">
    <source>
        <dbReference type="SMART" id="SM01081"/>
    </source>
</evidence>
<dbReference type="InterPro" id="IPR004867">
    <property type="entry name" value="CHB_C_dom"/>
</dbReference>
<comment type="caution">
    <text evidence="10">The sequence shown here is derived from an EMBL/GenBank/DDBJ whole genome shotgun (WGS) entry which is preliminary data.</text>
</comment>
<evidence type="ECO:0000256" key="3">
    <source>
        <dbReference type="ARBA" id="ARBA00012663"/>
    </source>
</evidence>
<dbReference type="EC" id="3.2.1.52" evidence="3"/>
<dbReference type="SMART" id="SM01081">
    <property type="entry name" value="CHB_HEX"/>
    <property type="match status" value="1"/>
</dbReference>
<evidence type="ECO:0000256" key="5">
    <source>
        <dbReference type="ARBA" id="ARBA00023295"/>
    </source>
</evidence>
<evidence type="ECO:0000313" key="10">
    <source>
        <dbReference type="EMBL" id="MEX6691066.1"/>
    </source>
</evidence>
<dbReference type="InterPro" id="IPR017853">
    <property type="entry name" value="GH"/>
</dbReference>
<dbReference type="InterPro" id="IPR015882">
    <property type="entry name" value="HEX_bac_N"/>
</dbReference>
<dbReference type="EMBL" id="JAULBC010000013">
    <property type="protein sequence ID" value="MEX6691066.1"/>
    <property type="molecule type" value="Genomic_DNA"/>
</dbReference>
<reference evidence="10 11" key="1">
    <citation type="submission" date="2023-07" db="EMBL/GenBank/DDBJ databases">
        <authorList>
            <person name="Lian W.-H."/>
        </authorList>
    </citation>
    <scope>NUCLEOTIDE SEQUENCE [LARGE SCALE GENOMIC DNA]</scope>
    <source>
        <strain evidence="10 11">SYSU DXS3180</strain>
    </source>
</reference>
<evidence type="ECO:0000256" key="4">
    <source>
        <dbReference type="ARBA" id="ARBA00022801"/>
    </source>
</evidence>
<protein>
    <recommendedName>
        <fullName evidence="3">beta-N-acetylhexosaminidase</fullName>
        <ecNumber evidence="3">3.2.1.52</ecNumber>
    </recommendedName>
    <alternativeName>
        <fullName evidence="6">Beta-N-acetylhexosaminidase</fullName>
    </alternativeName>
    <alternativeName>
        <fullName evidence="7">N-acetyl-beta-glucosaminidase</fullName>
    </alternativeName>
</protein>
<evidence type="ECO:0000256" key="6">
    <source>
        <dbReference type="ARBA" id="ARBA00030512"/>
    </source>
</evidence>
<feature type="signal peptide" evidence="8">
    <location>
        <begin position="1"/>
        <end position="19"/>
    </location>
</feature>
<gene>
    <name evidence="10" type="ORF">QTN47_26390</name>
</gene>
<evidence type="ECO:0000256" key="1">
    <source>
        <dbReference type="ARBA" id="ARBA00001231"/>
    </source>
</evidence>
<dbReference type="InterPro" id="IPR013783">
    <property type="entry name" value="Ig-like_fold"/>
</dbReference>
<dbReference type="Pfam" id="PF00728">
    <property type="entry name" value="Glyco_hydro_20"/>
    <property type="match status" value="1"/>
</dbReference>
<evidence type="ECO:0000256" key="8">
    <source>
        <dbReference type="SAM" id="SignalP"/>
    </source>
</evidence>
<dbReference type="InterPro" id="IPR012291">
    <property type="entry name" value="CBM2_carb-bd_dom_sf"/>
</dbReference>
<accession>A0ABV3ZPB7</accession>
<dbReference type="InterPro" id="IPR004866">
    <property type="entry name" value="CHB/HEX_N_dom"/>
</dbReference>
<dbReference type="Gene3D" id="2.60.40.290">
    <property type="match status" value="1"/>
</dbReference>
<feature type="chain" id="PRO_5047379880" description="beta-N-acetylhexosaminidase" evidence="8">
    <location>
        <begin position="20"/>
        <end position="849"/>
    </location>
</feature>
<dbReference type="Gene3D" id="3.30.379.10">
    <property type="entry name" value="Chitobiase/beta-hexosaminidase domain 2-like"/>
    <property type="match status" value="1"/>
</dbReference>
<dbReference type="SUPFAM" id="SSF51445">
    <property type="entry name" value="(Trans)glycosidases"/>
    <property type="match status" value="1"/>
</dbReference>
<dbReference type="InterPro" id="IPR025705">
    <property type="entry name" value="Beta_hexosaminidase_sua/sub"/>
</dbReference>
<dbReference type="InterPro" id="IPR014756">
    <property type="entry name" value="Ig_E-set"/>
</dbReference>
<dbReference type="PRINTS" id="PR00738">
    <property type="entry name" value="GLHYDRLASE20"/>
</dbReference>
<comment type="catalytic activity">
    <reaction evidence="1">
        <text>Hydrolysis of terminal non-reducing N-acetyl-D-hexosamine residues in N-acetyl-beta-D-hexosaminides.</text>
        <dbReference type="EC" id="3.2.1.52"/>
    </reaction>
</comment>
<dbReference type="Pfam" id="PF02838">
    <property type="entry name" value="Glyco_hydro_20b"/>
    <property type="match status" value="1"/>
</dbReference>
<dbReference type="SUPFAM" id="SSF81296">
    <property type="entry name" value="E set domains"/>
    <property type="match status" value="1"/>
</dbReference>
<feature type="domain" description="Chitobiase/beta-hexosaminidases N-terminal" evidence="9">
    <location>
        <begin position="26"/>
        <end position="171"/>
    </location>
</feature>
<evidence type="ECO:0000313" key="11">
    <source>
        <dbReference type="Proteomes" id="UP001560573"/>
    </source>
</evidence>
<keyword evidence="4" id="KW-0378">Hydrolase</keyword>
<dbReference type="Proteomes" id="UP001560573">
    <property type="component" value="Unassembled WGS sequence"/>
</dbReference>
<dbReference type="PANTHER" id="PTHR22600">
    <property type="entry name" value="BETA-HEXOSAMINIDASE"/>
    <property type="match status" value="1"/>
</dbReference>
<sequence>MKAVASVVACLLFSFFTMAQKTFNPLKLNISWEVVENNYDKKSQSLTALTFKNTDKNALPASGWKIYFNSVRYITSVLNGDVKVDHINGDLYVLSPLQNFQPVKPGGSFAVQYISTDWVVNFTDAPIGFFLEWNGDKKGLAMPAVNIIPSTKPKQYLRSPDDKIGLITAEDIFNKNKAISDLDEAKLPKIFPTAVNEELQPGEFVLAADVSIVDNANCENEVSYLQSRLKSLLGSALPKSASASGKSIVLNKKEMAKEAYELNIATSTVEINASSPEGFFYAIQSLLVMTNPAAYASAQKSIALPCIKVSDAPRFGYRAFLLDVARNFQPKKEILKILDLMALYKMNTFHLHFSDDEGWRIQMPSLPELTDVGARRGWGDELQMLQPSYGSGADVNNKTGTGFYTTADFIEILKYATERHIQVIPEIETPGHARAAIKSMYARYVKFKQQGNMAEAEKYLLNDLNDSSVYSSAQMWQDNVMNVALPSVYTFVERVVDDLHDMYKTANAPLTTIHMGGDEVPAGVWEKSPVCQALMQKEPAVKNVDDLWYYYYDKVNKIIKARNLFVSGWEEIGVRKTMLDGEKKIIPNPQFGNEHFQPDVWNNVLGWGAEDLAYKQANAGYKVVLSCVSNFYFDMAYYKSFDEPGYYWGGFLDVDKPFYFIPYDYFKNAKEDNLGIPLDRSIFKGKERLTDYGKSNIVGVKGLVWSENNISSERMEYMMLPKFLGLAERAWAKDPEWANEKDSAKAEMLYQQAWSKFVNVVGKRELTRLDNLSGGFNYRIPTPGLNNVNGAVNANIQLPGLQLRYTTDGSEPTIKSSLYASPVIQKGTFKFKAFNSKSRSGKIAIIEVK</sequence>
<dbReference type="SUPFAM" id="SSF49384">
    <property type="entry name" value="Carbohydrate-binding domain"/>
    <property type="match status" value="1"/>
</dbReference>
<comment type="similarity">
    <text evidence="2">Belongs to the glycosyl hydrolase 20 family.</text>
</comment>
<dbReference type="RefSeq" id="WP_369332482.1">
    <property type="nucleotide sequence ID" value="NZ_JAULBC010000013.1"/>
</dbReference>
<dbReference type="SUPFAM" id="SSF55545">
    <property type="entry name" value="beta-N-acetylhexosaminidase-like domain"/>
    <property type="match status" value="1"/>
</dbReference>
<dbReference type="Pfam" id="PF03174">
    <property type="entry name" value="CHB_HEX_C"/>
    <property type="match status" value="1"/>
</dbReference>
<name>A0ABV3ZPB7_9BACT</name>
<keyword evidence="5" id="KW-0326">Glycosidase</keyword>
<dbReference type="InterPro" id="IPR029018">
    <property type="entry name" value="Hex-like_dom2"/>
</dbReference>
<evidence type="ECO:0000256" key="7">
    <source>
        <dbReference type="ARBA" id="ARBA00033000"/>
    </source>
</evidence>
<dbReference type="InterPro" id="IPR008965">
    <property type="entry name" value="CBM2/CBM3_carb-bd_dom_sf"/>
</dbReference>
<dbReference type="Gene3D" id="3.20.20.80">
    <property type="entry name" value="Glycosidases"/>
    <property type="match status" value="1"/>
</dbReference>
<proteinExistence type="inferred from homology"/>
<dbReference type="Pfam" id="PF03173">
    <property type="entry name" value="CHB_HEX"/>
    <property type="match status" value="1"/>
</dbReference>
<evidence type="ECO:0000256" key="2">
    <source>
        <dbReference type="ARBA" id="ARBA00006285"/>
    </source>
</evidence>
<dbReference type="InterPro" id="IPR015883">
    <property type="entry name" value="Glyco_hydro_20_cat"/>
</dbReference>
<organism evidence="10 11">
    <name type="scientific">Danxiaibacter flavus</name>
    <dbReference type="NCBI Taxonomy" id="3049108"/>
    <lineage>
        <taxon>Bacteria</taxon>
        <taxon>Pseudomonadati</taxon>
        <taxon>Bacteroidota</taxon>
        <taxon>Chitinophagia</taxon>
        <taxon>Chitinophagales</taxon>
        <taxon>Chitinophagaceae</taxon>
        <taxon>Danxiaibacter</taxon>
    </lineage>
</organism>
<dbReference type="PANTHER" id="PTHR22600:SF57">
    <property type="entry name" value="BETA-N-ACETYLHEXOSAMINIDASE"/>
    <property type="match status" value="1"/>
</dbReference>
<keyword evidence="8" id="KW-0732">Signal</keyword>
<keyword evidence="11" id="KW-1185">Reference proteome</keyword>